<feature type="transmembrane region" description="Helical" evidence="8">
    <location>
        <begin position="846"/>
        <end position="865"/>
    </location>
</feature>
<dbReference type="KEGG" id="bjp:RN69_39800"/>
<dbReference type="RefSeq" id="WP_011084444.1">
    <property type="nucleotide sequence ID" value="NZ_CP010313.1"/>
</dbReference>
<dbReference type="Pfam" id="PF00873">
    <property type="entry name" value="ACR_tran"/>
    <property type="match status" value="1"/>
</dbReference>
<dbReference type="InterPro" id="IPR001036">
    <property type="entry name" value="Acrflvin-R"/>
</dbReference>
<dbReference type="InterPro" id="IPR027463">
    <property type="entry name" value="AcrB_DN_DC_subdom"/>
</dbReference>
<feature type="transmembrane region" description="Helical" evidence="8">
    <location>
        <begin position="872"/>
        <end position="892"/>
    </location>
</feature>
<dbReference type="GO" id="GO:0042910">
    <property type="term" value="F:xenobiotic transmembrane transporter activity"/>
    <property type="evidence" value="ECO:0007669"/>
    <property type="project" value="TreeGrafter"/>
</dbReference>
<feature type="transmembrane region" description="Helical" evidence="8">
    <location>
        <begin position="337"/>
        <end position="355"/>
    </location>
</feature>
<evidence type="ECO:0000256" key="8">
    <source>
        <dbReference type="SAM" id="Phobius"/>
    </source>
</evidence>
<keyword evidence="3" id="KW-1003">Cell membrane</keyword>
<gene>
    <name evidence="9" type="ORF">MA20_25400</name>
</gene>
<proteinExistence type="predicted"/>
<dbReference type="Gene3D" id="3.30.70.1440">
    <property type="entry name" value="Multidrug efflux transporter AcrB pore domain"/>
    <property type="match status" value="1"/>
</dbReference>
<dbReference type="GO" id="GO:0005886">
    <property type="term" value="C:plasma membrane"/>
    <property type="evidence" value="ECO:0007669"/>
    <property type="project" value="UniProtKB-SubCell"/>
</dbReference>
<feature type="transmembrane region" description="Helical" evidence="8">
    <location>
        <begin position="462"/>
        <end position="489"/>
    </location>
</feature>
<keyword evidence="2" id="KW-0813">Transport</keyword>
<evidence type="ECO:0000313" key="9">
    <source>
        <dbReference type="EMBL" id="KGT76907.1"/>
    </source>
</evidence>
<sequence>MTFTALFIKRPVLSIVVSFLILLIGLRAAVLLPIRQYPKLTNTVINITTAYPGASADMIQGFITTPLEQAVASAEGVDYISSSSMLGVSTILVYIKLNFNPNEALTEVLSKVNSVKYLIPKESNDPVVTKSSGQTNAVMYIAFSSDELAASAITDYLARVVQPVISTVDGVSAADILGGQSFAMRLWLDPAKMAGHGISPAEVSAAIAANNFQAAAGQTKGYFTISDVTANTDLRSVDDFKRMIVKANDGGFVRMEDIAVVELAAQMTDTTVTMNGDHAVFVGVQASPEGNPLNIVRGVRALFPEMERNLPPPLKMKVAYDSSKFIQSSIDEVKKTLIEAVVVVVVVIFLFLASLRSVIIPVVTIPLSLVGVCSMMLALGFSFNLLTLLAMVLAIGLVVDDAIVVVENIHRHLEEGAAPLQAATRGAREIVGPVISMTITLAAVYAPIGFLGGLTGGLFREFAFTLAGAVIVSGVVALTLSPMMCSLFLRRAKGGRFARLVNRGFSAVTRWYGRKLDRSLDYRPITGLFALTMLGLVGFLYMHISKELAPEEDQGIIFALTKAPKYANIDYLDYYGTKLESALKKVPETDLSFVFNGIGGQQSGMAGMLLKPWDERKRSSIVLKSLVQAELSKIEGINAFAFSLPPLPGGSGGLPVQMVINSTLGFQSIHEQMSKLKDAAQKSGLFMVSDSDLEFNQPVVRIKVDRSKANELGITMQIVGNALATLLGGNYVNRFNLQGRSYEVIPQVPREERLVPQSIGSYYVKTATGSMLPLSTVVSTETATDPNALTHYNQLNCATFQAVPMPGVTIEQAVDFLEAEAKKLPPGFSYDFLADARQYVHEGNQLAITFAFALIIIFLVLSAQFESLRDPLIIMISVPMAMVGALIPPFLGWATMNIYTQVGLLTLVGLISKHGILMVEFANELQFKERFDRRSAIEMAARVRLRPILMTTAAMVTGFIPLLTATGAGAASRFSIGLVLAAGMSAGTLITLFVLPAVYVAIASDHRGNGGVVRANLAERDFTSAADAEVTKHDHQII</sequence>
<dbReference type="SUPFAM" id="SSF82866">
    <property type="entry name" value="Multidrug efflux transporter AcrB transmembrane domain"/>
    <property type="match status" value="2"/>
</dbReference>
<evidence type="ECO:0000313" key="10">
    <source>
        <dbReference type="Proteomes" id="UP000030377"/>
    </source>
</evidence>
<dbReference type="STRING" id="375.BKD09_RS44490"/>
<dbReference type="PRINTS" id="PR00702">
    <property type="entry name" value="ACRIFLAVINRP"/>
</dbReference>
<comment type="caution">
    <text evidence="9">The sequence shown here is derived from an EMBL/GenBank/DDBJ whole genome shotgun (WGS) entry which is preliminary data.</text>
</comment>
<dbReference type="eggNOG" id="COG0841">
    <property type="taxonomic scope" value="Bacteria"/>
</dbReference>
<keyword evidence="5 8" id="KW-0812">Transmembrane</keyword>
<dbReference type="SUPFAM" id="SSF82693">
    <property type="entry name" value="Multidrug efflux transporter AcrB pore domain, PN1, PN2, PC1 and PC2 subdomains"/>
    <property type="match status" value="3"/>
</dbReference>
<dbReference type="AlphaFoldDB" id="A0A0A3XR46"/>
<dbReference type="EMBL" id="JRPN01000019">
    <property type="protein sequence ID" value="KGT76907.1"/>
    <property type="molecule type" value="Genomic_DNA"/>
</dbReference>
<feature type="transmembrane region" description="Helical" evidence="8">
    <location>
        <begin position="430"/>
        <end position="450"/>
    </location>
</feature>
<organism evidence="9 10">
    <name type="scientific">Bradyrhizobium japonicum</name>
    <dbReference type="NCBI Taxonomy" id="375"/>
    <lineage>
        <taxon>Bacteria</taxon>
        <taxon>Pseudomonadati</taxon>
        <taxon>Pseudomonadota</taxon>
        <taxon>Alphaproteobacteria</taxon>
        <taxon>Hyphomicrobiales</taxon>
        <taxon>Nitrobacteraceae</taxon>
        <taxon>Bradyrhizobium</taxon>
    </lineage>
</organism>
<dbReference type="SUPFAM" id="SSF82714">
    <property type="entry name" value="Multidrug efflux transporter AcrB TolC docking domain, DN and DC subdomains"/>
    <property type="match status" value="2"/>
</dbReference>
<dbReference type="PANTHER" id="PTHR32063:SF28">
    <property type="entry name" value="BLR2861 PROTEIN"/>
    <property type="match status" value="1"/>
</dbReference>
<feature type="transmembrane region" description="Helical" evidence="8">
    <location>
        <begin position="898"/>
        <end position="922"/>
    </location>
</feature>
<feature type="transmembrane region" description="Helical" evidence="8">
    <location>
        <begin position="976"/>
        <end position="1002"/>
    </location>
</feature>
<evidence type="ECO:0000256" key="6">
    <source>
        <dbReference type="ARBA" id="ARBA00022989"/>
    </source>
</evidence>
<evidence type="ECO:0000256" key="2">
    <source>
        <dbReference type="ARBA" id="ARBA00022448"/>
    </source>
</evidence>
<name>A0A0A3XR46_BRAJP</name>
<comment type="subcellular location">
    <subcellularLocation>
        <location evidence="1">Cell inner membrane</location>
        <topology evidence="1">Multi-pass membrane protein</topology>
    </subcellularLocation>
</comment>
<evidence type="ECO:0000256" key="4">
    <source>
        <dbReference type="ARBA" id="ARBA00022519"/>
    </source>
</evidence>
<evidence type="ECO:0000256" key="7">
    <source>
        <dbReference type="ARBA" id="ARBA00023136"/>
    </source>
</evidence>
<evidence type="ECO:0000256" key="5">
    <source>
        <dbReference type="ARBA" id="ARBA00022692"/>
    </source>
</evidence>
<dbReference type="GeneID" id="46488867"/>
<reference evidence="9 10" key="1">
    <citation type="submission" date="2014-09" db="EMBL/GenBank/DDBJ databases">
        <title>Draft genome of Bradyrhizobium japonicum Is-34.</title>
        <authorList>
            <person name="Tsurumaru H."/>
            <person name="Yamakawa T."/>
            <person name="Hashimoto S."/>
            <person name="Okizaki K."/>
            <person name="Kanesaki Y."/>
            <person name="Yoshikawa H."/>
            <person name="Yajima S."/>
        </authorList>
    </citation>
    <scope>NUCLEOTIDE SEQUENCE [LARGE SCALE GENOMIC DNA]</scope>
    <source>
        <strain evidence="9 10">Is-34</strain>
    </source>
</reference>
<dbReference type="Proteomes" id="UP000030377">
    <property type="component" value="Unassembled WGS sequence"/>
</dbReference>
<dbReference type="Gene3D" id="3.30.2090.10">
    <property type="entry name" value="Multidrug efflux transporter AcrB TolC docking domain, DN and DC subdomains"/>
    <property type="match status" value="2"/>
</dbReference>
<evidence type="ECO:0000256" key="3">
    <source>
        <dbReference type="ARBA" id="ARBA00022475"/>
    </source>
</evidence>
<keyword evidence="4" id="KW-0997">Cell inner membrane</keyword>
<keyword evidence="7 8" id="KW-0472">Membrane</keyword>
<evidence type="ECO:0000256" key="1">
    <source>
        <dbReference type="ARBA" id="ARBA00004429"/>
    </source>
</evidence>
<protein>
    <submittedName>
        <fullName evidence="9">Acriflavine resistance protein B</fullName>
    </submittedName>
</protein>
<accession>A0A0A3XR46</accession>
<dbReference type="PATRIC" id="fig|375.38.peg.151"/>
<keyword evidence="6 8" id="KW-1133">Transmembrane helix</keyword>
<dbReference type="Gene3D" id="3.30.70.1430">
    <property type="entry name" value="Multidrug efflux transporter AcrB pore domain"/>
    <property type="match status" value="2"/>
</dbReference>
<dbReference type="Gene3D" id="1.20.1640.10">
    <property type="entry name" value="Multidrug efflux transporter AcrB transmembrane domain"/>
    <property type="match status" value="2"/>
</dbReference>
<dbReference type="FunFam" id="1.20.1640.10:FF:000001">
    <property type="entry name" value="Efflux pump membrane transporter"/>
    <property type="match status" value="1"/>
</dbReference>
<dbReference type="Gene3D" id="3.30.70.1320">
    <property type="entry name" value="Multidrug efflux transporter AcrB pore domain like"/>
    <property type="match status" value="1"/>
</dbReference>
<dbReference type="PANTHER" id="PTHR32063">
    <property type="match status" value="1"/>
</dbReference>
<feature type="transmembrane region" description="Helical" evidence="8">
    <location>
        <begin position="943"/>
        <end position="964"/>
    </location>
</feature>
<feature type="transmembrane region" description="Helical" evidence="8">
    <location>
        <begin position="525"/>
        <end position="544"/>
    </location>
</feature>